<keyword evidence="5 6" id="KW-0694">RNA-binding</keyword>
<dbReference type="PROSITE" id="PS50103">
    <property type="entry name" value="ZF_C3H1"/>
    <property type="match status" value="2"/>
</dbReference>
<evidence type="ECO:0000256" key="1">
    <source>
        <dbReference type="ARBA" id="ARBA00022723"/>
    </source>
</evidence>
<dbReference type="PROSITE" id="PS50102">
    <property type="entry name" value="RRM"/>
    <property type="match status" value="1"/>
</dbReference>
<dbReference type="CDD" id="cd12540">
    <property type="entry name" value="RRM_U2AFBPL"/>
    <property type="match status" value="1"/>
</dbReference>
<dbReference type="Gene3D" id="3.30.70.330">
    <property type="match status" value="1"/>
</dbReference>
<evidence type="ECO:0000259" key="11">
    <source>
        <dbReference type="PROSITE" id="PS50103"/>
    </source>
</evidence>
<feature type="coiled-coil region" evidence="8">
    <location>
        <begin position="93"/>
        <end position="147"/>
    </location>
</feature>
<evidence type="ECO:0000256" key="4">
    <source>
        <dbReference type="ARBA" id="ARBA00022833"/>
    </source>
</evidence>
<keyword evidence="3 7" id="KW-0863">Zinc-finger</keyword>
<feature type="compositionally biased region" description="Low complexity" evidence="9">
    <location>
        <begin position="535"/>
        <end position="546"/>
    </location>
</feature>
<dbReference type="InterPro" id="IPR009145">
    <property type="entry name" value="U2AF_small"/>
</dbReference>
<feature type="compositionally biased region" description="Basic and acidic residues" evidence="9">
    <location>
        <begin position="487"/>
        <end position="512"/>
    </location>
</feature>
<dbReference type="SMART" id="SM00356">
    <property type="entry name" value="ZnF_C3H1"/>
    <property type="match status" value="2"/>
</dbReference>
<evidence type="ECO:0000313" key="12">
    <source>
        <dbReference type="Proteomes" id="UP000515158"/>
    </source>
</evidence>
<keyword evidence="4 7" id="KW-0862">Zinc</keyword>
<evidence type="ECO:0000256" key="7">
    <source>
        <dbReference type="PROSITE-ProRule" id="PRU00723"/>
    </source>
</evidence>
<dbReference type="InterPro" id="IPR003954">
    <property type="entry name" value="RRM_euk-type"/>
</dbReference>
<feature type="domain" description="C3H1-type" evidence="11">
    <location>
        <begin position="303"/>
        <end position="330"/>
    </location>
</feature>
<dbReference type="SMART" id="SM00361">
    <property type="entry name" value="RRM_1"/>
    <property type="match status" value="1"/>
</dbReference>
<evidence type="ECO:0000256" key="6">
    <source>
        <dbReference type="PROSITE-ProRule" id="PRU00176"/>
    </source>
</evidence>
<accession>A0A6P8ZJV0</accession>
<feature type="zinc finger region" description="C3H1-type" evidence="7">
    <location>
        <begin position="303"/>
        <end position="330"/>
    </location>
</feature>
<gene>
    <name evidence="13" type="primary">LOC117642175</name>
</gene>
<dbReference type="InterPro" id="IPR012677">
    <property type="entry name" value="Nucleotide-bd_a/b_plait_sf"/>
</dbReference>
<evidence type="ECO:0000256" key="9">
    <source>
        <dbReference type="SAM" id="MobiDB-lite"/>
    </source>
</evidence>
<feature type="region of interest" description="Disordered" evidence="9">
    <location>
        <begin position="340"/>
        <end position="546"/>
    </location>
</feature>
<feature type="zinc finger region" description="C3H1-type" evidence="7">
    <location>
        <begin position="162"/>
        <end position="190"/>
    </location>
</feature>
<dbReference type="PRINTS" id="PR01848">
    <property type="entry name" value="U2AUXFACTOR"/>
</dbReference>
<dbReference type="SUPFAM" id="SSF54928">
    <property type="entry name" value="RNA-binding domain, RBD"/>
    <property type="match status" value="1"/>
</dbReference>
<keyword evidence="1 7" id="KW-0479">Metal-binding</keyword>
<proteinExistence type="predicted"/>
<dbReference type="AlphaFoldDB" id="A0A6P8ZJV0"/>
<name>A0A6P8ZJV0_THRPL</name>
<dbReference type="InParanoid" id="A0A6P8ZJV0"/>
<dbReference type="OrthoDB" id="75923at2759"/>
<dbReference type="InterPro" id="IPR035979">
    <property type="entry name" value="RBD_domain_sf"/>
</dbReference>
<dbReference type="InterPro" id="IPR000504">
    <property type="entry name" value="RRM_dom"/>
</dbReference>
<dbReference type="InterPro" id="IPR000571">
    <property type="entry name" value="Znf_CCCH"/>
</dbReference>
<feature type="compositionally biased region" description="Basic residues" evidence="9">
    <location>
        <begin position="513"/>
        <end position="534"/>
    </location>
</feature>
<dbReference type="GeneID" id="117642175"/>
<organism evidence="13">
    <name type="scientific">Thrips palmi</name>
    <name type="common">Melon thrips</name>
    <dbReference type="NCBI Taxonomy" id="161013"/>
    <lineage>
        <taxon>Eukaryota</taxon>
        <taxon>Metazoa</taxon>
        <taxon>Ecdysozoa</taxon>
        <taxon>Arthropoda</taxon>
        <taxon>Hexapoda</taxon>
        <taxon>Insecta</taxon>
        <taxon>Pterygota</taxon>
        <taxon>Neoptera</taxon>
        <taxon>Paraneoptera</taxon>
        <taxon>Thysanoptera</taxon>
        <taxon>Terebrantia</taxon>
        <taxon>Thripoidea</taxon>
        <taxon>Thripidae</taxon>
        <taxon>Thrips</taxon>
    </lineage>
</organism>
<evidence type="ECO:0000256" key="8">
    <source>
        <dbReference type="SAM" id="Coils"/>
    </source>
</evidence>
<feature type="compositionally biased region" description="Basic and acidic residues" evidence="9">
    <location>
        <begin position="340"/>
        <end position="358"/>
    </location>
</feature>
<feature type="compositionally biased region" description="Basic and acidic residues" evidence="9">
    <location>
        <begin position="23"/>
        <end position="41"/>
    </location>
</feature>
<evidence type="ECO:0000259" key="10">
    <source>
        <dbReference type="PROSITE" id="PS50102"/>
    </source>
</evidence>
<keyword evidence="2" id="KW-0677">Repeat</keyword>
<reference evidence="13" key="1">
    <citation type="submission" date="2025-08" db="UniProtKB">
        <authorList>
            <consortium name="RefSeq"/>
        </authorList>
    </citation>
    <scope>IDENTIFICATION</scope>
    <source>
        <tissue evidence="13">Total insect</tissue>
    </source>
</reference>
<evidence type="ECO:0000256" key="5">
    <source>
        <dbReference type="ARBA" id="ARBA00022884"/>
    </source>
</evidence>
<evidence type="ECO:0000256" key="2">
    <source>
        <dbReference type="ARBA" id="ARBA00022737"/>
    </source>
</evidence>
<dbReference type="RefSeq" id="XP_034235989.1">
    <property type="nucleotide sequence ID" value="XM_034380098.1"/>
</dbReference>
<feature type="domain" description="C3H1-type" evidence="11">
    <location>
        <begin position="162"/>
        <end position="190"/>
    </location>
</feature>
<dbReference type="Pfam" id="PF00642">
    <property type="entry name" value="zf-CCCH"/>
    <property type="match status" value="1"/>
</dbReference>
<dbReference type="Proteomes" id="UP000515158">
    <property type="component" value="Unplaced"/>
</dbReference>
<feature type="domain" description="RRM" evidence="10">
    <location>
        <begin position="194"/>
        <end position="301"/>
    </location>
</feature>
<feature type="compositionally biased region" description="Basic and acidic residues" evidence="9">
    <location>
        <begin position="410"/>
        <end position="472"/>
    </location>
</feature>
<feature type="compositionally biased region" description="Basic residues" evidence="9">
    <location>
        <begin position="1"/>
        <end position="22"/>
    </location>
</feature>
<keyword evidence="12" id="KW-1185">Reference proteome</keyword>
<dbReference type="PANTHER" id="PTHR12620">
    <property type="entry name" value="U2 SNRNP AUXILIARY FACTOR, SMALL SUBUNIT"/>
    <property type="match status" value="1"/>
</dbReference>
<sequence length="546" mass="65057">MGSHRTWRAQAKKMRRKKIRQKLAKERDEILKKEQERKENSPKYQAWLSEQRALELFAEEEEARLSAERNAAWLAEEERAEKAWRDRQERLKLARAERAKQELRIKEEWEEEQRKLKEAKKEQERIAEEKQQKQEELMRQIENFINKGGEMPPEVNVASSSNPDRPPCPFFTKTGACRFSDRCSRNHTRPAISRVLLVPGFYDHIGLRQMNPDELEAADDWLEYEDSETYHHFLDFYEDVLPEWERVGRISQFKVCCNFEPHLRGNVYIEYESAQDAVKAFKMFHGRFYGGKQINVEFVTIDSWKAAICGQFHKNCCPKGRACNFLHVFRNPRNAFYAADRDQQDWRRKQQRERDRDLTPSSRSRRSRDRSWSGSPPNSHRRRDWRWSPSPSPPLEHRSSTDCANSVRSHRSDQKDRSSRRSSRRREDYSRDRSRERLRAKVRKGEEKDYSHKGEQKRISKRDTDYRERDCLENDESLSQDSSSVGAKDKSHDKASQKENMKNSEVLNDKLKKGSKSRRESHRKEKRRKKRSRVRSGSSNSSDSRE</sequence>
<dbReference type="GO" id="GO:0000398">
    <property type="term" value="P:mRNA splicing, via spliceosome"/>
    <property type="evidence" value="ECO:0007669"/>
    <property type="project" value="InterPro"/>
</dbReference>
<protein>
    <submittedName>
        <fullName evidence="13">U2 small nuclear ribonucleoprotein auxiliary factor 35 kDa subunit-related protein 2-like</fullName>
    </submittedName>
</protein>
<dbReference type="GO" id="GO:0008270">
    <property type="term" value="F:zinc ion binding"/>
    <property type="evidence" value="ECO:0007669"/>
    <property type="project" value="UniProtKB-KW"/>
</dbReference>
<dbReference type="FunCoup" id="A0A6P8ZJV0">
    <property type="interactions" value="232"/>
</dbReference>
<dbReference type="GO" id="GO:0089701">
    <property type="term" value="C:U2AF complex"/>
    <property type="evidence" value="ECO:0007669"/>
    <property type="project" value="InterPro"/>
</dbReference>
<keyword evidence="8" id="KW-0175">Coiled coil</keyword>
<evidence type="ECO:0000256" key="3">
    <source>
        <dbReference type="ARBA" id="ARBA00022771"/>
    </source>
</evidence>
<evidence type="ECO:0000313" key="13">
    <source>
        <dbReference type="RefSeq" id="XP_034235989.1"/>
    </source>
</evidence>
<dbReference type="GO" id="GO:0003723">
    <property type="term" value="F:RNA binding"/>
    <property type="evidence" value="ECO:0007669"/>
    <property type="project" value="UniProtKB-UniRule"/>
</dbReference>
<feature type="region of interest" description="Disordered" evidence="9">
    <location>
        <begin position="1"/>
        <end position="43"/>
    </location>
</feature>
<dbReference type="KEGG" id="tpal:117642175"/>